<name>A0AAD7F989_9AGAR</name>
<dbReference type="Proteomes" id="UP001221142">
    <property type="component" value="Unassembled WGS sequence"/>
</dbReference>
<protein>
    <submittedName>
        <fullName evidence="1">Uncharacterized protein</fullName>
    </submittedName>
</protein>
<evidence type="ECO:0000313" key="1">
    <source>
        <dbReference type="EMBL" id="KAJ7610102.1"/>
    </source>
</evidence>
<proteinExistence type="predicted"/>
<evidence type="ECO:0000313" key="2">
    <source>
        <dbReference type="Proteomes" id="UP001221142"/>
    </source>
</evidence>
<reference evidence="1" key="1">
    <citation type="submission" date="2023-03" db="EMBL/GenBank/DDBJ databases">
        <title>Massive genome expansion in bonnet fungi (Mycena s.s.) driven by repeated elements and novel gene families across ecological guilds.</title>
        <authorList>
            <consortium name="Lawrence Berkeley National Laboratory"/>
            <person name="Harder C.B."/>
            <person name="Miyauchi S."/>
            <person name="Viragh M."/>
            <person name="Kuo A."/>
            <person name="Thoen E."/>
            <person name="Andreopoulos B."/>
            <person name="Lu D."/>
            <person name="Skrede I."/>
            <person name="Drula E."/>
            <person name="Henrissat B."/>
            <person name="Morin E."/>
            <person name="Kohler A."/>
            <person name="Barry K."/>
            <person name="LaButti K."/>
            <person name="Morin E."/>
            <person name="Salamov A."/>
            <person name="Lipzen A."/>
            <person name="Mereny Z."/>
            <person name="Hegedus B."/>
            <person name="Baldrian P."/>
            <person name="Stursova M."/>
            <person name="Weitz H."/>
            <person name="Taylor A."/>
            <person name="Grigoriev I.V."/>
            <person name="Nagy L.G."/>
            <person name="Martin F."/>
            <person name="Kauserud H."/>
        </authorList>
    </citation>
    <scope>NUCLEOTIDE SEQUENCE</scope>
    <source>
        <strain evidence="1">9284</strain>
    </source>
</reference>
<comment type="caution">
    <text evidence="1">The sequence shown here is derived from an EMBL/GenBank/DDBJ whole genome shotgun (WGS) entry which is preliminary data.</text>
</comment>
<keyword evidence="2" id="KW-1185">Reference proteome</keyword>
<organism evidence="1 2">
    <name type="scientific">Roridomyces roridus</name>
    <dbReference type="NCBI Taxonomy" id="1738132"/>
    <lineage>
        <taxon>Eukaryota</taxon>
        <taxon>Fungi</taxon>
        <taxon>Dikarya</taxon>
        <taxon>Basidiomycota</taxon>
        <taxon>Agaricomycotina</taxon>
        <taxon>Agaricomycetes</taxon>
        <taxon>Agaricomycetidae</taxon>
        <taxon>Agaricales</taxon>
        <taxon>Marasmiineae</taxon>
        <taxon>Mycenaceae</taxon>
        <taxon>Roridomyces</taxon>
    </lineage>
</organism>
<gene>
    <name evidence="1" type="ORF">FB45DRAFT_1038147</name>
</gene>
<accession>A0AAD7F989</accession>
<sequence length="87" mass="9745">MLVSMLNPRQSPQDEVAALALRNPSDYHRRHYLSRRFSPVCHAYPAQGFGELKDNAEIVYSRQCSLVSAFLNQFLTEFLGATAAAPC</sequence>
<dbReference type="EMBL" id="JARKIF010000036">
    <property type="protein sequence ID" value="KAJ7610102.1"/>
    <property type="molecule type" value="Genomic_DNA"/>
</dbReference>
<dbReference type="AlphaFoldDB" id="A0AAD7F989"/>